<dbReference type="STRING" id="76123.AS203_08090"/>
<dbReference type="Gene3D" id="1.25.40.390">
    <property type="match status" value="1"/>
</dbReference>
<reference evidence="4" key="1">
    <citation type="submission" date="2015-11" db="EMBL/GenBank/DDBJ databases">
        <authorList>
            <person name="Holder M.E."/>
            <person name="Ajami N.J."/>
            <person name="Petrosino J.F."/>
        </authorList>
    </citation>
    <scope>NUCLEOTIDE SEQUENCE [LARGE SCALE GENOMIC DNA]</scope>
    <source>
        <strain evidence="4">F0113</strain>
    </source>
</reference>
<dbReference type="Gene3D" id="2.20.20.130">
    <property type="match status" value="1"/>
</dbReference>
<evidence type="ECO:0000256" key="1">
    <source>
        <dbReference type="SAM" id="SignalP"/>
    </source>
</evidence>
<gene>
    <name evidence="3" type="ORF">AS203_08090</name>
</gene>
<dbReference type="AlphaFoldDB" id="A0A0S2KLD8"/>
<sequence length="470" mass="53266">MKYCKHIIAALLILHVTTACNDYLDVLPSTEQEKDKMFSTVDGCRSVLIGSYIRMKQTNLYGQEMVCGTVEHLAQHWTYTSGSIGEYLKKYDYKASVVENAMEQIYNNLYKTVADVNGLLSGIESHRNVLDDTNYNLIRGEALGLRAFCHFDVLRLFGPMPGNVPASKVLPYVTVVANRPNAFVTYSEYTTQLLKDLDEAESLLKTDPIRTKSIEALNKTLASEDNFFGFRQIRMNYYAVCALKARVYLWIGNKAKALEYAKLVIDAATPEGSKTFRLGTRNDCARGDKTLSAEHIMDLKVNNLTATIGSGRSYQKPKTELTARLYDAGTSDIRFVNMWEEVNISYYNKPFYFQKYVQSDKMPTLAKNVIPLIRLSEMYLIAIECSSLTDANSYYTTFCTARDITPATMTDEAQRTKILVQEYNKEFYGEGQAFYAYKRLAVNDIYWASVPGSVETYVIPLPKNEAAYVN</sequence>
<evidence type="ECO:0000313" key="3">
    <source>
        <dbReference type="EMBL" id="ALO49045.1"/>
    </source>
</evidence>
<feature type="domain" description="SusD-like N-terminal" evidence="2">
    <location>
        <begin position="22"/>
        <end position="208"/>
    </location>
</feature>
<dbReference type="Gene3D" id="1.25.40.900">
    <property type="match status" value="1"/>
</dbReference>
<accession>A0A0S2KLD8</accession>
<name>A0A0S2KLD8_9BACT</name>
<organism evidence="3 4">
    <name type="scientific">Hoylesella enoeca</name>
    <dbReference type="NCBI Taxonomy" id="76123"/>
    <lineage>
        <taxon>Bacteria</taxon>
        <taxon>Pseudomonadati</taxon>
        <taxon>Bacteroidota</taxon>
        <taxon>Bacteroidia</taxon>
        <taxon>Bacteroidales</taxon>
        <taxon>Prevotellaceae</taxon>
        <taxon>Hoylesella</taxon>
    </lineage>
</organism>
<evidence type="ECO:0000259" key="2">
    <source>
        <dbReference type="Pfam" id="PF14322"/>
    </source>
</evidence>
<dbReference type="Pfam" id="PF14322">
    <property type="entry name" value="SusD-like_3"/>
    <property type="match status" value="1"/>
</dbReference>
<dbReference type="InterPro" id="IPR033985">
    <property type="entry name" value="SusD-like_N"/>
</dbReference>
<evidence type="ECO:0000313" key="4">
    <source>
        <dbReference type="Proteomes" id="UP000056252"/>
    </source>
</evidence>
<protein>
    <recommendedName>
        <fullName evidence="2">SusD-like N-terminal domain-containing protein</fullName>
    </recommendedName>
</protein>
<keyword evidence="1" id="KW-0732">Signal</keyword>
<proteinExistence type="predicted"/>
<dbReference type="InterPro" id="IPR011990">
    <property type="entry name" value="TPR-like_helical_dom_sf"/>
</dbReference>
<dbReference type="OrthoDB" id="727588at2"/>
<dbReference type="RefSeq" id="WP_060544364.1">
    <property type="nucleotide sequence ID" value="NZ_CP013195.1"/>
</dbReference>
<feature type="chain" id="PRO_5006601844" description="SusD-like N-terminal domain-containing protein" evidence="1">
    <location>
        <begin position="22"/>
        <end position="470"/>
    </location>
</feature>
<keyword evidence="4" id="KW-1185">Reference proteome</keyword>
<dbReference type="eggNOG" id="ENOG502Z884">
    <property type="taxonomic scope" value="Bacteria"/>
</dbReference>
<dbReference type="EMBL" id="CP013195">
    <property type="protein sequence ID" value="ALO49045.1"/>
    <property type="molecule type" value="Genomic_DNA"/>
</dbReference>
<dbReference type="SUPFAM" id="SSF48452">
    <property type="entry name" value="TPR-like"/>
    <property type="match status" value="1"/>
</dbReference>
<feature type="signal peptide" evidence="1">
    <location>
        <begin position="1"/>
        <end position="21"/>
    </location>
</feature>
<dbReference type="KEGG" id="peo:AS203_08090"/>
<dbReference type="PROSITE" id="PS51257">
    <property type="entry name" value="PROKAR_LIPOPROTEIN"/>
    <property type="match status" value="1"/>
</dbReference>
<dbReference type="Proteomes" id="UP000056252">
    <property type="component" value="Chromosome"/>
</dbReference>